<dbReference type="Proteomes" id="UP000018217">
    <property type="component" value="Unassembled WGS sequence"/>
</dbReference>
<protein>
    <submittedName>
        <fullName evidence="1">Uncharacterized protein</fullName>
    </submittedName>
</protein>
<reference evidence="1 2" key="1">
    <citation type="journal article" date="2013" name="Syst. Appl. Microbiol.">
        <title>Phylogenetic position and virulence apparatus of the pear flower necrosis pathogen Erwinia piriflorinigrans CFBP 5888T as assessed by comparative genomics.</title>
        <authorList>
            <person name="Smits T.H."/>
            <person name="Rezzonico F."/>
            <person name="Lopez M.M."/>
            <person name="Blom J."/>
            <person name="Goesmann A."/>
            <person name="Frey J.E."/>
            <person name="Duffy B."/>
        </authorList>
    </citation>
    <scope>NUCLEOTIDE SEQUENCE [LARGE SCALE GENOMIC DNA]</scope>
    <source>
        <strain evidence="2">CFBP5888</strain>
    </source>
</reference>
<comment type="caution">
    <text evidence="1">The sequence shown here is derived from an EMBL/GenBank/DDBJ whole genome shotgun (WGS) entry which is preliminary data.</text>
</comment>
<evidence type="ECO:0000313" key="2">
    <source>
        <dbReference type="Proteomes" id="UP000018217"/>
    </source>
</evidence>
<organism evidence="1 2">
    <name type="scientific">Erwinia piriflorinigrans CFBP 5888</name>
    <dbReference type="NCBI Taxonomy" id="1161919"/>
    <lineage>
        <taxon>Bacteria</taxon>
        <taxon>Pseudomonadati</taxon>
        <taxon>Pseudomonadota</taxon>
        <taxon>Gammaproteobacteria</taxon>
        <taxon>Enterobacterales</taxon>
        <taxon>Erwiniaceae</taxon>
        <taxon>Erwinia</taxon>
    </lineage>
</organism>
<dbReference type="AlphaFoldDB" id="V5Z815"/>
<proteinExistence type="predicted"/>
<accession>V5Z815</accession>
<evidence type="ECO:0000313" key="1">
    <source>
        <dbReference type="EMBL" id="CCG87186.1"/>
    </source>
</evidence>
<keyword evidence="2" id="KW-1185">Reference proteome</keyword>
<sequence>MADNFVTIWLKMLRFAQLRSNQAGKEFFSLPGVPAIVNIRPRCRHDSYVRP</sequence>
<name>V5Z815_9GAMM</name>
<gene>
    <name evidence="1" type="ORF">EPIR_1821</name>
</gene>
<dbReference type="EMBL" id="CAHS01000015">
    <property type="protein sequence ID" value="CCG87186.1"/>
    <property type="molecule type" value="Genomic_DNA"/>
</dbReference>